<evidence type="ECO:0000259" key="3">
    <source>
        <dbReference type="PROSITE" id="PS50943"/>
    </source>
</evidence>
<dbReference type="InterPro" id="IPR001387">
    <property type="entry name" value="Cro/C1-type_HTH"/>
</dbReference>
<dbReference type="PANTHER" id="PTHR46558:SF11">
    <property type="entry name" value="HTH-TYPE TRANSCRIPTIONAL REGULATOR XRE"/>
    <property type="match status" value="1"/>
</dbReference>
<keyword evidence="2" id="KW-0175">Coiled coil</keyword>
<sequence>MTQTIGMKLRMLRKKYSINQEIMASKLGISVTVYSRMERGVTDISFKKMQRVANIYNISMIDLLNFGEQAERNNPYSEWEKQLAELNDEYNKQQKKMIQLYEIIREQKSGTDRF</sequence>
<dbReference type="RefSeq" id="WP_184626634.1">
    <property type="nucleotide sequence ID" value="NZ_JACHCC010000008.1"/>
</dbReference>
<organism evidence="4 5">
    <name type="scientific">Pedobacter cryoconitis</name>
    <dbReference type="NCBI Taxonomy" id="188932"/>
    <lineage>
        <taxon>Bacteria</taxon>
        <taxon>Pseudomonadati</taxon>
        <taxon>Bacteroidota</taxon>
        <taxon>Sphingobacteriia</taxon>
        <taxon>Sphingobacteriales</taxon>
        <taxon>Sphingobacteriaceae</taxon>
        <taxon>Pedobacter</taxon>
    </lineage>
</organism>
<gene>
    <name evidence="4" type="ORF">HDF25_003328</name>
</gene>
<protein>
    <submittedName>
        <fullName evidence="4">Transcriptional regulator with XRE-family HTH domain</fullName>
    </submittedName>
</protein>
<name>A0A7X0J5D1_9SPHI</name>
<dbReference type="Gene3D" id="1.10.260.40">
    <property type="entry name" value="lambda repressor-like DNA-binding domains"/>
    <property type="match status" value="1"/>
</dbReference>
<proteinExistence type="predicted"/>
<dbReference type="Proteomes" id="UP000521017">
    <property type="component" value="Unassembled WGS sequence"/>
</dbReference>
<evidence type="ECO:0000313" key="4">
    <source>
        <dbReference type="EMBL" id="MBB6501165.1"/>
    </source>
</evidence>
<accession>A0A7X0J5D1</accession>
<dbReference type="PROSITE" id="PS50943">
    <property type="entry name" value="HTH_CROC1"/>
    <property type="match status" value="1"/>
</dbReference>
<dbReference type="InterPro" id="IPR010982">
    <property type="entry name" value="Lambda_DNA-bd_dom_sf"/>
</dbReference>
<reference evidence="4 5" key="1">
    <citation type="submission" date="2020-08" db="EMBL/GenBank/DDBJ databases">
        <title>Genomic Encyclopedia of Type Strains, Phase IV (KMG-V): Genome sequencing to study the core and pangenomes of soil and plant-associated prokaryotes.</title>
        <authorList>
            <person name="Whitman W."/>
        </authorList>
    </citation>
    <scope>NUCLEOTIDE SEQUENCE [LARGE SCALE GENOMIC DNA]</scope>
    <source>
        <strain evidence="4 5">M2T3</strain>
    </source>
</reference>
<comment type="caution">
    <text evidence="4">The sequence shown here is derived from an EMBL/GenBank/DDBJ whole genome shotgun (WGS) entry which is preliminary data.</text>
</comment>
<evidence type="ECO:0000256" key="1">
    <source>
        <dbReference type="ARBA" id="ARBA00023125"/>
    </source>
</evidence>
<feature type="domain" description="HTH cro/C1-type" evidence="3">
    <location>
        <begin position="9"/>
        <end position="63"/>
    </location>
</feature>
<dbReference type="PANTHER" id="PTHR46558">
    <property type="entry name" value="TRACRIPTIONAL REGULATORY PROTEIN-RELATED-RELATED"/>
    <property type="match status" value="1"/>
</dbReference>
<dbReference type="SMART" id="SM00530">
    <property type="entry name" value="HTH_XRE"/>
    <property type="match status" value="1"/>
</dbReference>
<feature type="coiled-coil region" evidence="2">
    <location>
        <begin position="76"/>
        <end position="103"/>
    </location>
</feature>
<dbReference type="SUPFAM" id="SSF47413">
    <property type="entry name" value="lambda repressor-like DNA-binding domains"/>
    <property type="match status" value="1"/>
</dbReference>
<dbReference type="GO" id="GO:0003677">
    <property type="term" value="F:DNA binding"/>
    <property type="evidence" value="ECO:0007669"/>
    <property type="project" value="UniProtKB-KW"/>
</dbReference>
<keyword evidence="1" id="KW-0238">DNA-binding</keyword>
<dbReference type="AlphaFoldDB" id="A0A7X0J5D1"/>
<evidence type="ECO:0000313" key="5">
    <source>
        <dbReference type="Proteomes" id="UP000521017"/>
    </source>
</evidence>
<dbReference type="EMBL" id="JACHCC010000008">
    <property type="protein sequence ID" value="MBB6501165.1"/>
    <property type="molecule type" value="Genomic_DNA"/>
</dbReference>
<evidence type="ECO:0000256" key="2">
    <source>
        <dbReference type="SAM" id="Coils"/>
    </source>
</evidence>
<dbReference type="Pfam" id="PF01381">
    <property type="entry name" value="HTH_3"/>
    <property type="match status" value="1"/>
</dbReference>
<dbReference type="CDD" id="cd00093">
    <property type="entry name" value="HTH_XRE"/>
    <property type="match status" value="1"/>
</dbReference>